<evidence type="ECO:0000259" key="6">
    <source>
        <dbReference type="Pfam" id="PF04932"/>
    </source>
</evidence>
<feature type="transmembrane region" description="Helical" evidence="5">
    <location>
        <begin position="132"/>
        <end position="150"/>
    </location>
</feature>
<feature type="transmembrane region" description="Helical" evidence="5">
    <location>
        <begin position="234"/>
        <end position="251"/>
    </location>
</feature>
<dbReference type="Proteomes" id="UP001143328">
    <property type="component" value="Unassembled WGS sequence"/>
</dbReference>
<feature type="transmembrane region" description="Helical" evidence="5">
    <location>
        <begin position="18"/>
        <end position="38"/>
    </location>
</feature>
<sequence>MTSHSAPPCFRHSLTHVLLNYCLPLGWFALLTGMFWIGERQFYHALYYATLAAPTLLVLLLQPRWMAELTTSWLVRLFLLFAAYMLVSFGWSDSDHAWLSMAKRPLYIVLVFAAALVLANQRPGQLARTTEWAARAAGLAAVFSIAYYYYLGEGGRLHGYGALYNALKSTHVFGFFTVYWLCRWYQHPTPMAWGPLAALAPLWLLLLMTGSRTPLLAVTAALLWMAALQWRRRIWPIIAVGVAAVLIWQFTQPVDSLLSRGLSLRPAIWTEALHQLDGRLLFGLGLNHPQVFAIANVAEVFADTHNILLGVLFEGGLVGLVLWLLIFAYALGYAWRQREQRNVVLASALVVFGVVAGFTEGSGFFARPNEYWFLLWIPLALLAATQAPTHTA</sequence>
<feature type="transmembrane region" description="Helical" evidence="5">
    <location>
        <begin position="73"/>
        <end position="92"/>
    </location>
</feature>
<evidence type="ECO:0000256" key="4">
    <source>
        <dbReference type="ARBA" id="ARBA00023136"/>
    </source>
</evidence>
<feature type="transmembrane region" description="Helical" evidence="5">
    <location>
        <begin position="201"/>
        <end position="227"/>
    </location>
</feature>
<evidence type="ECO:0000256" key="1">
    <source>
        <dbReference type="ARBA" id="ARBA00004141"/>
    </source>
</evidence>
<evidence type="ECO:0000256" key="3">
    <source>
        <dbReference type="ARBA" id="ARBA00022989"/>
    </source>
</evidence>
<dbReference type="GO" id="GO:0016020">
    <property type="term" value="C:membrane"/>
    <property type="evidence" value="ECO:0007669"/>
    <property type="project" value="UniProtKB-SubCell"/>
</dbReference>
<feature type="transmembrane region" description="Helical" evidence="5">
    <location>
        <begin position="104"/>
        <end position="120"/>
    </location>
</feature>
<proteinExistence type="predicted"/>
<dbReference type="InterPro" id="IPR051533">
    <property type="entry name" value="WaaL-like"/>
</dbReference>
<evidence type="ECO:0000313" key="8">
    <source>
        <dbReference type="Proteomes" id="UP001143328"/>
    </source>
</evidence>
<dbReference type="AlphaFoldDB" id="A0A9W6NFF8"/>
<keyword evidence="2 5" id="KW-0812">Transmembrane</keyword>
<dbReference type="PANTHER" id="PTHR37422:SF13">
    <property type="entry name" value="LIPOPOLYSACCHARIDE BIOSYNTHESIS PROTEIN PA4999-RELATED"/>
    <property type="match status" value="1"/>
</dbReference>
<feature type="transmembrane region" description="Helical" evidence="5">
    <location>
        <begin position="343"/>
        <end position="365"/>
    </location>
</feature>
<dbReference type="InterPro" id="IPR007016">
    <property type="entry name" value="O-antigen_ligase-rel_domated"/>
</dbReference>
<feature type="domain" description="O-antigen ligase-related" evidence="6">
    <location>
        <begin position="198"/>
        <end position="324"/>
    </location>
</feature>
<dbReference type="RefSeq" id="WP_271194982.1">
    <property type="nucleotide sequence ID" value="NZ_BSFN01000004.1"/>
</dbReference>
<dbReference type="EMBL" id="BSFN01000004">
    <property type="protein sequence ID" value="GLK88765.1"/>
    <property type="molecule type" value="Genomic_DNA"/>
</dbReference>
<dbReference type="PANTHER" id="PTHR37422">
    <property type="entry name" value="TEICHURONIC ACID BIOSYNTHESIS PROTEIN TUAE"/>
    <property type="match status" value="1"/>
</dbReference>
<evidence type="ECO:0000256" key="5">
    <source>
        <dbReference type="SAM" id="Phobius"/>
    </source>
</evidence>
<feature type="transmembrane region" description="Helical" evidence="5">
    <location>
        <begin position="307"/>
        <end position="331"/>
    </location>
</feature>
<organism evidence="7 8">
    <name type="scientific">Pseudomonas turukhanskensis</name>
    <dbReference type="NCBI Taxonomy" id="1806536"/>
    <lineage>
        <taxon>Bacteria</taxon>
        <taxon>Pseudomonadati</taxon>
        <taxon>Pseudomonadota</taxon>
        <taxon>Gammaproteobacteria</taxon>
        <taxon>Pseudomonadales</taxon>
        <taxon>Pseudomonadaceae</taxon>
        <taxon>Pseudomonas</taxon>
    </lineage>
</organism>
<keyword evidence="4 5" id="KW-0472">Membrane</keyword>
<name>A0A9W6NFF8_9PSED</name>
<comment type="subcellular location">
    <subcellularLocation>
        <location evidence="1">Membrane</location>
        <topology evidence="1">Multi-pass membrane protein</topology>
    </subcellularLocation>
</comment>
<reference evidence="7" key="2">
    <citation type="submission" date="2023-01" db="EMBL/GenBank/DDBJ databases">
        <authorList>
            <person name="Sun Q."/>
            <person name="Evtushenko L."/>
        </authorList>
    </citation>
    <scope>NUCLEOTIDE SEQUENCE</scope>
    <source>
        <strain evidence="7">VKM B-2935</strain>
    </source>
</reference>
<feature type="transmembrane region" description="Helical" evidence="5">
    <location>
        <begin position="45"/>
        <end position="61"/>
    </location>
</feature>
<reference evidence="7" key="1">
    <citation type="journal article" date="2014" name="Int. J. Syst. Evol. Microbiol.">
        <title>Complete genome sequence of Corynebacterium casei LMG S-19264T (=DSM 44701T), isolated from a smear-ripened cheese.</title>
        <authorList>
            <consortium name="US DOE Joint Genome Institute (JGI-PGF)"/>
            <person name="Walter F."/>
            <person name="Albersmeier A."/>
            <person name="Kalinowski J."/>
            <person name="Ruckert C."/>
        </authorList>
    </citation>
    <scope>NUCLEOTIDE SEQUENCE</scope>
    <source>
        <strain evidence="7">VKM B-2935</strain>
    </source>
</reference>
<gene>
    <name evidence="7" type="ORF">GCM10017655_18270</name>
</gene>
<keyword evidence="8" id="KW-1185">Reference proteome</keyword>
<evidence type="ECO:0000256" key="2">
    <source>
        <dbReference type="ARBA" id="ARBA00022692"/>
    </source>
</evidence>
<dbReference type="Pfam" id="PF04932">
    <property type="entry name" value="Wzy_C"/>
    <property type="match status" value="1"/>
</dbReference>
<keyword evidence="3 5" id="KW-1133">Transmembrane helix</keyword>
<evidence type="ECO:0000313" key="7">
    <source>
        <dbReference type="EMBL" id="GLK88765.1"/>
    </source>
</evidence>
<accession>A0A9W6NFF8</accession>
<comment type="caution">
    <text evidence="7">The sequence shown here is derived from an EMBL/GenBank/DDBJ whole genome shotgun (WGS) entry which is preliminary data.</text>
</comment>
<protein>
    <submittedName>
        <fullName evidence="7">Lipopolysaccharide biosynthesis protein</fullName>
    </submittedName>
</protein>